<dbReference type="Pfam" id="PF02599">
    <property type="entry name" value="CsrA"/>
    <property type="match status" value="1"/>
</dbReference>
<evidence type="ECO:0000256" key="6">
    <source>
        <dbReference type="SAM" id="MobiDB-lite"/>
    </source>
</evidence>
<dbReference type="GO" id="GO:0044781">
    <property type="term" value="P:bacterial-type flagellum organization"/>
    <property type="evidence" value="ECO:0007669"/>
    <property type="project" value="UniProtKB-KW"/>
</dbReference>
<keyword evidence="4 5" id="KW-0694">RNA-binding</keyword>
<organism evidence="7 8">
    <name type="scientific">Vulcanimicrobium alpinum</name>
    <dbReference type="NCBI Taxonomy" id="3016050"/>
    <lineage>
        <taxon>Bacteria</taxon>
        <taxon>Bacillati</taxon>
        <taxon>Vulcanimicrobiota</taxon>
        <taxon>Vulcanimicrobiia</taxon>
        <taxon>Vulcanimicrobiales</taxon>
        <taxon>Vulcanimicrobiaceae</taxon>
        <taxon>Vulcanimicrobium</taxon>
    </lineage>
</organism>
<dbReference type="GO" id="GO:0006109">
    <property type="term" value="P:regulation of carbohydrate metabolic process"/>
    <property type="evidence" value="ECO:0007669"/>
    <property type="project" value="InterPro"/>
</dbReference>
<dbReference type="FunFam" id="2.60.40.4380:FF:000002">
    <property type="entry name" value="Translational regulator CsrA"/>
    <property type="match status" value="1"/>
</dbReference>
<dbReference type="AlphaFoldDB" id="A0AAN2C9Q3"/>
<evidence type="ECO:0000313" key="8">
    <source>
        <dbReference type="Proteomes" id="UP001317532"/>
    </source>
</evidence>
<comment type="subunit">
    <text evidence="5">Homodimer; the beta-strands of each monomer intercalate to form a hydrophobic core, while the alpha-helices form wings that extend away from the core.</text>
</comment>
<dbReference type="PANTHER" id="PTHR34984:SF1">
    <property type="entry name" value="CARBON STORAGE REGULATOR"/>
    <property type="match status" value="1"/>
</dbReference>
<keyword evidence="5" id="KW-1005">Bacterial flagellum biogenesis</keyword>
<dbReference type="NCBIfam" id="TIGR00202">
    <property type="entry name" value="csrA"/>
    <property type="match status" value="1"/>
</dbReference>
<evidence type="ECO:0000256" key="3">
    <source>
        <dbReference type="ARBA" id="ARBA00022845"/>
    </source>
</evidence>
<sequence length="89" mass="9737">MLVLSRKLNQAIMIGDDVRIVVVSVDRDTVKLGIEAPRSIPVHRSEVYEEIQKTNRAAAGEPASPVAETPRVAELDPGPRSIAAKRPQR</sequence>
<protein>
    <recommendedName>
        <fullName evidence="5">Translational regulator CsrA</fullName>
    </recommendedName>
</protein>
<dbReference type="GO" id="GO:0045947">
    <property type="term" value="P:negative regulation of translational initiation"/>
    <property type="evidence" value="ECO:0007669"/>
    <property type="project" value="UniProtKB-UniRule"/>
</dbReference>
<dbReference type="HAMAP" id="MF_00167">
    <property type="entry name" value="CsrA"/>
    <property type="match status" value="1"/>
</dbReference>
<dbReference type="GO" id="GO:0005829">
    <property type="term" value="C:cytosol"/>
    <property type="evidence" value="ECO:0007669"/>
    <property type="project" value="TreeGrafter"/>
</dbReference>
<reference evidence="7 8" key="1">
    <citation type="journal article" date="2022" name="ISME Commun">
        <title>Vulcanimicrobium alpinus gen. nov. sp. nov., the first cultivated representative of the candidate phylum 'Eremiobacterota', is a metabolically versatile aerobic anoxygenic phototroph.</title>
        <authorList>
            <person name="Yabe S."/>
            <person name="Muto K."/>
            <person name="Abe K."/>
            <person name="Yokota A."/>
            <person name="Staudigel H."/>
            <person name="Tebo B.M."/>
        </authorList>
    </citation>
    <scope>NUCLEOTIDE SEQUENCE [LARGE SCALE GENOMIC DNA]</scope>
    <source>
        <strain evidence="7 8">WC8-2</strain>
    </source>
</reference>
<evidence type="ECO:0000256" key="2">
    <source>
        <dbReference type="ARBA" id="ARBA00022491"/>
    </source>
</evidence>
<comment type="subcellular location">
    <subcellularLocation>
        <location evidence="5">Cytoplasm</location>
    </subcellularLocation>
</comment>
<comment type="similarity">
    <text evidence="5">Belongs to the CsrA/RsmA family.</text>
</comment>
<dbReference type="PANTHER" id="PTHR34984">
    <property type="entry name" value="CARBON STORAGE REGULATOR"/>
    <property type="match status" value="1"/>
</dbReference>
<dbReference type="GO" id="GO:0006402">
    <property type="term" value="P:mRNA catabolic process"/>
    <property type="evidence" value="ECO:0007669"/>
    <property type="project" value="InterPro"/>
</dbReference>
<evidence type="ECO:0000256" key="4">
    <source>
        <dbReference type="ARBA" id="ARBA00022884"/>
    </source>
</evidence>
<dbReference type="GO" id="GO:0048027">
    <property type="term" value="F:mRNA 5'-UTR binding"/>
    <property type="evidence" value="ECO:0007669"/>
    <property type="project" value="UniProtKB-UniRule"/>
</dbReference>
<keyword evidence="2 5" id="KW-0678">Repressor</keyword>
<dbReference type="NCBIfam" id="NF002469">
    <property type="entry name" value="PRK01712.1"/>
    <property type="match status" value="1"/>
</dbReference>
<keyword evidence="8" id="KW-1185">Reference proteome</keyword>
<dbReference type="Gene3D" id="2.60.40.4380">
    <property type="entry name" value="Translational regulator CsrA"/>
    <property type="match status" value="1"/>
</dbReference>
<name>A0AAN2C9Q3_UNVUL</name>
<dbReference type="InterPro" id="IPR003751">
    <property type="entry name" value="CsrA"/>
</dbReference>
<evidence type="ECO:0000313" key="7">
    <source>
        <dbReference type="EMBL" id="BDE06266.1"/>
    </source>
</evidence>
<accession>A0AAN2C9Q3</accession>
<evidence type="ECO:0000256" key="1">
    <source>
        <dbReference type="ARBA" id="ARBA00022490"/>
    </source>
</evidence>
<dbReference type="Proteomes" id="UP001317532">
    <property type="component" value="Chromosome"/>
</dbReference>
<keyword evidence="1 5" id="KW-0963">Cytoplasm</keyword>
<feature type="region of interest" description="Disordered" evidence="6">
    <location>
        <begin position="53"/>
        <end position="89"/>
    </location>
</feature>
<dbReference type="RefSeq" id="WP_317997237.1">
    <property type="nucleotide sequence ID" value="NZ_AP025523.1"/>
</dbReference>
<dbReference type="InterPro" id="IPR036107">
    <property type="entry name" value="CsrA_sf"/>
</dbReference>
<dbReference type="KEGG" id="vab:WPS_15420"/>
<dbReference type="GO" id="GO:1902208">
    <property type="term" value="P:regulation of bacterial-type flagellum assembly"/>
    <property type="evidence" value="ECO:0007669"/>
    <property type="project" value="UniProtKB-UniRule"/>
</dbReference>
<keyword evidence="3 5" id="KW-0810">Translation regulation</keyword>
<dbReference type="EMBL" id="AP025523">
    <property type="protein sequence ID" value="BDE06266.1"/>
    <property type="molecule type" value="Genomic_DNA"/>
</dbReference>
<gene>
    <name evidence="5" type="primary">csrA</name>
    <name evidence="7" type="ORF">WPS_15420</name>
</gene>
<evidence type="ECO:0000256" key="5">
    <source>
        <dbReference type="HAMAP-Rule" id="MF_00167"/>
    </source>
</evidence>
<dbReference type="SUPFAM" id="SSF117130">
    <property type="entry name" value="CsrA-like"/>
    <property type="match status" value="1"/>
</dbReference>
<proteinExistence type="inferred from homology"/>
<comment type="function">
    <text evidence="5">A translational regulator that binds mRNA to regulate translation initiation and/or mRNA stability. Usually binds in the 5'-UTR at or near the Shine-Dalgarno sequence preventing ribosome-binding, thus repressing translation. Its main target seems to be the major flagellin gene, while its function is anatagonized by FliW.</text>
</comment>